<organism evidence="1 2">
    <name type="scientific">Providencia huaxiensis</name>
    <dbReference type="NCBI Taxonomy" id="2027290"/>
    <lineage>
        <taxon>Bacteria</taxon>
        <taxon>Pseudomonadati</taxon>
        <taxon>Pseudomonadota</taxon>
        <taxon>Gammaproteobacteria</taxon>
        <taxon>Enterobacterales</taxon>
        <taxon>Morganellaceae</taxon>
        <taxon>Providencia</taxon>
    </lineage>
</organism>
<reference evidence="1" key="1">
    <citation type="submission" date="2021-03" db="EMBL/GenBank/DDBJ databases">
        <authorList>
            <person name="Stanton E."/>
        </authorList>
    </citation>
    <scope>NUCLEOTIDE SEQUENCE</scope>
    <source>
        <strain evidence="1">2020EL-00113</strain>
    </source>
</reference>
<evidence type="ECO:0000313" key="2">
    <source>
        <dbReference type="Proteomes" id="UP000674270"/>
    </source>
</evidence>
<sequence length="497" mass="56746">MSNDNPELCLQLKFLPEFFQQLIGHIHTQTGASPDIILPTLLGVMGMGCQDNVDVQPIQGLRYPTSLYTLVLAKSGSKKTSVFRMLIAPVIQWEKTQKAEYGAAQAEYQRHEAIWKIELKAHEKHYQKVLKDKGDVAEARRQLDECLQQAPVKLVERRLIINDPTSEALTRELGQGYPVLTLASDEAGALFDGNLFHKISLLNSLWCGESISVSRVSRDSYFISDARFSILLMLQPELFNHYLRKKGTKFRYSGGLVRFLLVDLNNSLTRLDDLKTLPLGDQAFKAFSSILSGHLDKATLRREHGSERQCITLTAEAQKRWYEQQRIISDCMKQDTALSHYEDFIARYMEHASRIAAVMQVFMAPNSMLITEETLNAAFYITQWYLNHFIAKTDETREPSDAEKLLDWLESHLESNGSYNFRTNYIIKYGPRAVRHSERLEPAINQLEREGKLKRFTQDGIGYVGFIGAKMTPEELAERLNIPFSSRGVFILNNSPK</sequence>
<proteinExistence type="predicted"/>
<dbReference type="EMBL" id="JAGKLY010000001">
    <property type="protein sequence ID" value="MBQ0266817.1"/>
    <property type="molecule type" value="Genomic_DNA"/>
</dbReference>
<dbReference type="Proteomes" id="UP000674270">
    <property type="component" value="Unassembled WGS sequence"/>
</dbReference>
<comment type="caution">
    <text evidence="1">The sequence shown here is derived from an EMBL/GenBank/DDBJ whole genome shotgun (WGS) entry which is preliminary data.</text>
</comment>
<evidence type="ECO:0000313" key="1">
    <source>
        <dbReference type="EMBL" id="MBQ0266817.1"/>
    </source>
</evidence>
<name>A0A8I2AH73_9GAMM</name>
<accession>A0A8I2AH73</accession>
<gene>
    <name evidence="1" type="ORF">J7T18_00690</name>
</gene>
<dbReference type="InterPro" id="IPR025048">
    <property type="entry name" value="DUF3987"/>
</dbReference>
<dbReference type="RefSeq" id="WP_109911355.1">
    <property type="nucleotide sequence ID" value="NZ_JAGKLY010000001.1"/>
</dbReference>
<dbReference type="Pfam" id="PF13148">
    <property type="entry name" value="DUF3987"/>
    <property type="match status" value="1"/>
</dbReference>
<dbReference type="AlphaFoldDB" id="A0A8I2AH73"/>
<protein>
    <submittedName>
        <fullName evidence="1">DUF3987 domain-containing protein</fullName>
    </submittedName>
</protein>